<dbReference type="Proteomes" id="UP000023152">
    <property type="component" value="Unassembled WGS sequence"/>
</dbReference>
<dbReference type="EMBL" id="ASPP01005385">
    <property type="protein sequence ID" value="ETO30641.1"/>
    <property type="molecule type" value="Genomic_DNA"/>
</dbReference>
<accession>X6NXA3</accession>
<keyword evidence="2" id="KW-1185">Reference proteome</keyword>
<dbReference type="AlphaFoldDB" id="X6NXA3"/>
<gene>
    <name evidence="1" type="ORF">RFI_06482</name>
</gene>
<evidence type="ECO:0000313" key="1">
    <source>
        <dbReference type="EMBL" id="ETO30641.1"/>
    </source>
</evidence>
<organism evidence="1 2">
    <name type="scientific">Reticulomyxa filosa</name>
    <dbReference type="NCBI Taxonomy" id="46433"/>
    <lineage>
        <taxon>Eukaryota</taxon>
        <taxon>Sar</taxon>
        <taxon>Rhizaria</taxon>
        <taxon>Retaria</taxon>
        <taxon>Foraminifera</taxon>
        <taxon>Monothalamids</taxon>
        <taxon>Reticulomyxidae</taxon>
        <taxon>Reticulomyxa</taxon>
    </lineage>
</organism>
<comment type="caution">
    <text evidence="1">The sequence shown here is derived from an EMBL/GenBank/DDBJ whole genome shotgun (WGS) entry which is preliminary data.</text>
</comment>
<protein>
    <submittedName>
        <fullName evidence="1">Uncharacterized protein</fullName>
    </submittedName>
</protein>
<proteinExistence type="predicted"/>
<evidence type="ECO:0000313" key="2">
    <source>
        <dbReference type="Proteomes" id="UP000023152"/>
    </source>
</evidence>
<name>X6NXA3_RETFI</name>
<sequence length="234" mass="27985">MEEKQIIIVNEDIIMKQAHYPIKKEKDELKRMIKRHVLRMPFEPYYDMTEDDDERIKASIEYKTKGIHVVKEAMLAAKWLETRKEVHNDLVEEAIRLSMKLEKKCVKKKIKKKSARDWPKELEKSNKKKGSGRKINISVYFRRELDGDTHFKWYIKIKESTIVVEAECTITDIIDQEGNEINLKVKDNKSVKKCKESRNRKAIIMKYQDMYHLRMIINNNQHIDKAKKCTVLIY</sequence>
<reference evidence="1 2" key="1">
    <citation type="journal article" date="2013" name="Curr. Biol.">
        <title>The Genome of the Foraminiferan Reticulomyxa filosa.</title>
        <authorList>
            <person name="Glockner G."/>
            <person name="Hulsmann N."/>
            <person name="Schleicher M."/>
            <person name="Noegel A.A."/>
            <person name="Eichinger L."/>
            <person name="Gallinger C."/>
            <person name="Pawlowski J."/>
            <person name="Sierra R."/>
            <person name="Euteneuer U."/>
            <person name="Pillet L."/>
            <person name="Moustafa A."/>
            <person name="Platzer M."/>
            <person name="Groth M."/>
            <person name="Szafranski K."/>
            <person name="Schliwa M."/>
        </authorList>
    </citation>
    <scope>NUCLEOTIDE SEQUENCE [LARGE SCALE GENOMIC DNA]</scope>
</reference>